<dbReference type="InterPro" id="IPR005632">
    <property type="entry name" value="Chaperone_Skp"/>
</dbReference>
<dbReference type="Pfam" id="PF03938">
    <property type="entry name" value="OmpH"/>
    <property type="match status" value="1"/>
</dbReference>
<dbReference type="Gene3D" id="3.30.910.20">
    <property type="entry name" value="Skp domain"/>
    <property type="match status" value="1"/>
</dbReference>
<keyword evidence="3" id="KW-0175">Coiled coil</keyword>
<dbReference type="SMART" id="SM00935">
    <property type="entry name" value="OmpH"/>
    <property type="match status" value="1"/>
</dbReference>
<keyword evidence="4" id="KW-1133">Transmembrane helix</keyword>
<dbReference type="Proteomes" id="UP000798808">
    <property type="component" value="Unassembled WGS sequence"/>
</dbReference>
<protein>
    <submittedName>
        <fullName evidence="5">OmpH family outer membrane protein</fullName>
    </submittedName>
</protein>
<comment type="caution">
    <text evidence="5">The sequence shown here is derived from an EMBL/GenBank/DDBJ whole genome shotgun (WGS) entry which is preliminary data.</text>
</comment>
<accession>A0ABW9RNT4</accession>
<evidence type="ECO:0000256" key="4">
    <source>
        <dbReference type="SAM" id="Phobius"/>
    </source>
</evidence>
<evidence type="ECO:0000313" key="5">
    <source>
        <dbReference type="EMBL" id="MTI25802.1"/>
    </source>
</evidence>
<proteinExistence type="inferred from homology"/>
<keyword evidence="2" id="KW-0732">Signal</keyword>
<evidence type="ECO:0000256" key="3">
    <source>
        <dbReference type="SAM" id="Coils"/>
    </source>
</evidence>
<feature type="transmembrane region" description="Helical" evidence="4">
    <location>
        <begin position="7"/>
        <end position="25"/>
    </location>
</feature>
<dbReference type="PANTHER" id="PTHR35089:SF1">
    <property type="entry name" value="CHAPERONE PROTEIN SKP"/>
    <property type="match status" value="1"/>
</dbReference>
<gene>
    <name evidence="5" type="ORF">E1163_12680</name>
</gene>
<name>A0ABW9RNT4_9BACT</name>
<dbReference type="SUPFAM" id="SSF111384">
    <property type="entry name" value="OmpH-like"/>
    <property type="match status" value="1"/>
</dbReference>
<dbReference type="PANTHER" id="PTHR35089">
    <property type="entry name" value="CHAPERONE PROTEIN SKP"/>
    <property type="match status" value="1"/>
</dbReference>
<dbReference type="EMBL" id="SMLW01000541">
    <property type="protein sequence ID" value="MTI25802.1"/>
    <property type="molecule type" value="Genomic_DNA"/>
</dbReference>
<keyword evidence="6" id="KW-1185">Reference proteome</keyword>
<keyword evidence="4" id="KW-0472">Membrane</keyword>
<feature type="coiled-coil region" evidence="3">
    <location>
        <begin position="60"/>
        <end position="94"/>
    </location>
</feature>
<evidence type="ECO:0000313" key="6">
    <source>
        <dbReference type="Proteomes" id="UP000798808"/>
    </source>
</evidence>
<keyword evidence="4" id="KW-0812">Transmembrane</keyword>
<evidence type="ECO:0000256" key="2">
    <source>
        <dbReference type="ARBA" id="ARBA00022729"/>
    </source>
</evidence>
<sequence>MSKSFQLVLMGALIVALGVLYYLHFSSQRVVYVDSTKLVNNYQGMIEARKVFQQKSATWKANIDTLMSEVQNSIKDYEKESGSMTEKEKELSRELIRTKQKQLAEYQKAMNDKAGQEDAQMTSQVLEQVNSYIKKYGEKHDYKIILAATQYGNIAYAAEGLDITDDVLKGLNEEYAGQ</sequence>
<comment type="similarity">
    <text evidence="1">Belongs to the Skp family.</text>
</comment>
<evidence type="ECO:0000256" key="1">
    <source>
        <dbReference type="ARBA" id="ARBA00009091"/>
    </source>
</evidence>
<dbReference type="InterPro" id="IPR024930">
    <property type="entry name" value="Skp_dom_sf"/>
</dbReference>
<organism evidence="5 6">
    <name type="scientific">Fulvivirga kasyanovii</name>
    <dbReference type="NCBI Taxonomy" id="396812"/>
    <lineage>
        <taxon>Bacteria</taxon>
        <taxon>Pseudomonadati</taxon>
        <taxon>Bacteroidota</taxon>
        <taxon>Cytophagia</taxon>
        <taxon>Cytophagales</taxon>
        <taxon>Fulvivirgaceae</taxon>
        <taxon>Fulvivirga</taxon>
    </lineage>
</organism>
<dbReference type="RefSeq" id="WP_155172257.1">
    <property type="nucleotide sequence ID" value="NZ_BAAAFL010000053.1"/>
</dbReference>
<reference evidence="5 6" key="1">
    <citation type="submission" date="2019-02" db="EMBL/GenBank/DDBJ databases">
        <authorList>
            <person name="Goldberg S.R."/>
            <person name="Haltli B.A."/>
            <person name="Correa H."/>
            <person name="Russell K.G."/>
        </authorList>
    </citation>
    <scope>NUCLEOTIDE SEQUENCE [LARGE SCALE GENOMIC DNA]</scope>
    <source>
        <strain evidence="5 6">JCM 16186</strain>
    </source>
</reference>